<dbReference type="EMBL" id="CP095855">
    <property type="protein sequence ID" value="UPK67366.1"/>
    <property type="molecule type" value="Genomic_DNA"/>
</dbReference>
<accession>A0ABY4HY33</accession>
<evidence type="ECO:0000313" key="3">
    <source>
        <dbReference type="Proteomes" id="UP000830198"/>
    </source>
</evidence>
<dbReference type="RefSeq" id="WP_247809702.1">
    <property type="nucleotide sequence ID" value="NZ_CP095855.1"/>
</dbReference>
<evidence type="ECO:0000256" key="1">
    <source>
        <dbReference type="SAM" id="SignalP"/>
    </source>
</evidence>
<reference evidence="2 3" key="1">
    <citation type="submission" date="2022-04" db="EMBL/GenBank/DDBJ databases">
        <title>The arsenic-methylating capacity of Chitinophaga filiformis YT5 during chitin decomposition.</title>
        <authorList>
            <person name="Chen G."/>
            <person name="Liang Y."/>
        </authorList>
    </citation>
    <scope>NUCLEOTIDE SEQUENCE [LARGE SCALE GENOMIC DNA]</scope>
    <source>
        <strain evidence="2 3">YT5</strain>
    </source>
</reference>
<keyword evidence="1" id="KW-0732">Signal</keyword>
<dbReference type="PROSITE" id="PS51257">
    <property type="entry name" value="PROKAR_LIPOPROTEIN"/>
    <property type="match status" value="1"/>
</dbReference>
<gene>
    <name evidence="2" type="ORF">MYF79_20710</name>
</gene>
<evidence type="ECO:0008006" key="4">
    <source>
        <dbReference type="Google" id="ProtNLM"/>
    </source>
</evidence>
<name>A0ABY4HY33_CHIFI</name>
<protein>
    <recommendedName>
        <fullName evidence="4">YD repeat-containing protein</fullName>
    </recommendedName>
</protein>
<dbReference type="Proteomes" id="UP000830198">
    <property type="component" value="Chromosome"/>
</dbReference>
<feature type="signal peptide" evidence="1">
    <location>
        <begin position="1"/>
        <end position="20"/>
    </location>
</feature>
<proteinExistence type="predicted"/>
<organism evidence="2 3">
    <name type="scientific">Chitinophaga filiformis</name>
    <name type="common">Myxococcus filiformis</name>
    <name type="synonym">Flexibacter filiformis</name>
    <dbReference type="NCBI Taxonomy" id="104663"/>
    <lineage>
        <taxon>Bacteria</taxon>
        <taxon>Pseudomonadati</taxon>
        <taxon>Bacteroidota</taxon>
        <taxon>Chitinophagia</taxon>
        <taxon>Chitinophagales</taxon>
        <taxon>Chitinophagaceae</taxon>
        <taxon>Chitinophaga</taxon>
    </lineage>
</organism>
<keyword evidence="3" id="KW-1185">Reference proteome</keyword>
<evidence type="ECO:0000313" key="2">
    <source>
        <dbReference type="EMBL" id="UPK67366.1"/>
    </source>
</evidence>
<sequence>MKVFKLSYALLIVTSLVVFFGCDKKDDNVIRPSVDSIPKDTTYLLTTGYYWMSDSTDYYLYRDSIYYNAKGQIEKVIGNPPFKDDTARSLFYYNDDGTIEKLITEGVKRGYYLNYYLHYDENKRLDRIIAKGNTSGDTCFITYNSQGHVTDITTVGESQGTVGSHLTYFRGDDNQIDSIQCDYGFNQPFALPRRLGLRLQTAVPGIASLENIDRSYLFLLATRLSPNFFLAVTGDFYFQKFLNPTDFSFMNGLRNDYFPTMPADYQYNDMNQPFSHVLSSFPDGRLHTYEYRESIGGVSSVKSSVRLEYTIK</sequence>
<feature type="chain" id="PRO_5045503841" description="YD repeat-containing protein" evidence="1">
    <location>
        <begin position="21"/>
        <end position="312"/>
    </location>
</feature>